<evidence type="ECO:0000256" key="1">
    <source>
        <dbReference type="SAM" id="Coils"/>
    </source>
</evidence>
<feature type="region of interest" description="Disordered" evidence="2">
    <location>
        <begin position="240"/>
        <end position="262"/>
    </location>
</feature>
<dbReference type="Proteomes" id="UP000031408">
    <property type="component" value="Unassembled WGS sequence"/>
</dbReference>
<keyword evidence="4" id="KW-1185">Reference proteome</keyword>
<evidence type="ECO:0008006" key="5">
    <source>
        <dbReference type="Google" id="ProtNLM"/>
    </source>
</evidence>
<dbReference type="RefSeq" id="WP_039143975.1">
    <property type="nucleotide sequence ID" value="NZ_JSVC01000033.1"/>
</dbReference>
<keyword evidence="1" id="KW-0175">Coiled coil</keyword>
<evidence type="ECO:0000256" key="2">
    <source>
        <dbReference type="SAM" id="MobiDB-lite"/>
    </source>
</evidence>
<dbReference type="STRING" id="1349421.OI18_21690"/>
<gene>
    <name evidence="3" type="ORF">OI18_21690</name>
</gene>
<dbReference type="AlphaFoldDB" id="A0A0C1IES6"/>
<protein>
    <recommendedName>
        <fullName evidence="5">DUF1269 domain-containing protein</fullName>
    </recommendedName>
</protein>
<organism evidence="3 4">
    <name type="scientific">Flavihumibacter solisilvae</name>
    <dbReference type="NCBI Taxonomy" id="1349421"/>
    <lineage>
        <taxon>Bacteria</taxon>
        <taxon>Pseudomonadati</taxon>
        <taxon>Bacteroidota</taxon>
        <taxon>Chitinophagia</taxon>
        <taxon>Chitinophagales</taxon>
        <taxon>Chitinophagaceae</taxon>
        <taxon>Flavihumibacter</taxon>
    </lineage>
</organism>
<reference evidence="3 4" key="1">
    <citation type="submission" date="2014-11" db="EMBL/GenBank/DDBJ databases">
        <title>Genome sequence of Flavihumibacter solisilvae 3-3.</title>
        <authorList>
            <person name="Zhou G."/>
            <person name="Li M."/>
            <person name="Wang G."/>
        </authorList>
    </citation>
    <scope>NUCLEOTIDE SEQUENCE [LARGE SCALE GENOMIC DNA]</scope>
    <source>
        <strain evidence="3 4">3-3</strain>
    </source>
</reference>
<feature type="coiled-coil region" evidence="1">
    <location>
        <begin position="152"/>
        <end position="202"/>
    </location>
</feature>
<comment type="caution">
    <text evidence="3">The sequence shown here is derived from an EMBL/GenBank/DDBJ whole genome shotgun (WGS) entry which is preliminary data.</text>
</comment>
<dbReference type="EMBL" id="JSVC01000033">
    <property type="protein sequence ID" value="KIC92670.1"/>
    <property type="molecule type" value="Genomic_DNA"/>
</dbReference>
<evidence type="ECO:0000313" key="3">
    <source>
        <dbReference type="EMBL" id="KIC92670.1"/>
    </source>
</evidence>
<name>A0A0C1IES6_9BACT</name>
<proteinExistence type="predicted"/>
<accession>A0A0C1IES6</accession>
<evidence type="ECO:0000313" key="4">
    <source>
        <dbReference type="Proteomes" id="UP000031408"/>
    </source>
</evidence>
<sequence length="262" mass="30184">MDNLIVCVFNDREKAMDAWDQISDLETLDDLVIFRETMLQKTERGDLKLVSNVNNTSGWNMVTDMTMGTLVGMLGGPLGMIVGYVAGTAVGTMDELQEMEVSEQFALNLKSRMKNGTCAIILEAYEFDPMILDSYMSRYGAWMNREPIHEVYEQYKRELDAKENEMMAIERRMNMAAAASEKAEIRRELDEAKMMVNEARTRLRDRIDVLTRELTLKTEKLGEKMRSAKSDLKKKLAMEKDHMERAGRRQNEKLRELLETAV</sequence>